<evidence type="ECO:0000313" key="1">
    <source>
        <dbReference type="EMBL" id="VEL29390.1"/>
    </source>
</evidence>
<keyword evidence="2" id="KW-1185">Reference proteome</keyword>
<dbReference type="Proteomes" id="UP000784294">
    <property type="component" value="Unassembled WGS sequence"/>
</dbReference>
<name>A0A448X6M3_9PLAT</name>
<evidence type="ECO:0000313" key="2">
    <source>
        <dbReference type="Proteomes" id="UP000784294"/>
    </source>
</evidence>
<protein>
    <submittedName>
        <fullName evidence="1">Uncharacterized protein</fullName>
    </submittedName>
</protein>
<dbReference type="AlphaFoldDB" id="A0A448X6M3"/>
<comment type="caution">
    <text evidence="1">The sequence shown here is derived from an EMBL/GenBank/DDBJ whole genome shotgun (WGS) entry which is preliminary data.</text>
</comment>
<dbReference type="EMBL" id="CAAALY010102700">
    <property type="protein sequence ID" value="VEL29390.1"/>
    <property type="molecule type" value="Genomic_DNA"/>
</dbReference>
<accession>A0A448X6M3</accession>
<organism evidence="1 2">
    <name type="scientific">Protopolystoma xenopodis</name>
    <dbReference type="NCBI Taxonomy" id="117903"/>
    <lineage>
        <taxon>Eukaryota</taxon>
        <taxon>Metazoa</taxon>
        <taxon>Spiralia</taxon>
        <taxon>Lophotrochozoa</taxon>
        <taxon>Platyhelminthes</taxon>
        <taxon>Monogenea</taxon>
        <taxon>Polyopisthocotylea</taxon>
        <taxon>Polystomatidea</taxon>
        <taxon>Polystomatidae</taxon>
        <taxon>Protopolystoma</taxon>
    </lineage>
</organism>
<feature type="non-terminal residue" evidence="1">
    <location>
        <position position="113"/>
    </location>
</feature>
<gene>
    <name evidence="1" type="ORF">PXEA_LOCUS22830</name>
</gene>
<sequence>MTTSSGHSTTASLPGPLTCLASPPGAFHVQTVLGQHALVGQPGLQLATGPPVNPQAAAVASITTATCSATSNCIVSPPTTILSNGQLVVVTECGTQSLRLPTSADDLEPKEER</sequence>
<proteinExistence type="predicted"/>
<reference evidence="1" key="1">
    <citation type="submission" date="2018-11" db="EMBL/GenBank/DDBJ databases">
        <authorList>
            <consortium name="Pathogen Informatics"/>
        </authorList>
    </citation>
    <scope>NUCLEOTIDE SEQUENCE</scope>
</reference>